<evidence type="ECO:0000256" key="1">
    <source>
        <dbReference type="SAM" id="MobiDB-lite"/>
    </source>
</evidence>
<dbReference type="PROSITE" id="PS51192">
    <property type="entry name" value="HELICASE_ATP_BIND_1"/>
    <property type="match status" value="1"/>
</dbReference>
<dbReference type="Proteomes" id="UP000241769">
    <property type="component" value="Unassembled WGS sequence"/>
</dbReference>
<dbReference type="InParanoid" id="A0A2P6MPU6"/>
<dbReference type="EMBL" id="MDYQ01000559">
    <property type="protein sequence ID" value="PRP73733.1"/>
    <property type="molecule type" value="Genomic_DNA"/>
</dbReference>
<dbReference type="OrthoDB" id="416741at2759"/>
<proteinExistence type="predicted"/>
<organism evidence="3 4">
    <name type="scientific">Planoprotostelium fungivorum</name>
    <dbReference type="NCBI Taxonomy" id="1890364"/>
    <lineage>
        <taxon>Eukaryota</taxon>
        <taxon>Amoebozoa</taxon>
        <taxon>Evosea</taxon>
        <taxon>Variosea</taxon>
        <taxon>Cavosteliida</taxon>
        <taxon>Cavosteliaceae</taxon>
        <taxon>Planoprotostelium</taxon>
    </lineage>
</organism>
<dbReference type="AlphaFoldDB" id="A0A2P6MPU6"/>
<name>A0A2P6MPU6_9EUKA</name>
<evidence type="ECO:0000313" key="4">
    <source>
        <dbReference type="Proteomes" id="UP000241769"/>
    </source>
</evidence>
<protein>
    <recommendedName>
        <fullName evidence="2">Helicase ATP-binding domain-containing protein</fullName>
    </recommendedName>
</protein>
<feature type="compositionally biased region" description="Low complexity" evidence="1">
    <location>
        <begin position="177"/>
        <end position="199"/>
    </location>
</feature>
<dbReference type="InterPro" id="IPR054508">
    <property type="entry name" value="PIR1-like_C"/>
</dbReference>
<evidence type="ECO:0000313" key="3">
    <source>
        <dbReference type="EMBL" id="PRP73733.1"/>
    </source>
</evidence>
<feature type="region of interest" description="Disordered" evidence="1">
    <location>
        <begin position="1"/>
        <end position="25"/>
    </location>
</feature>
<dbReference type="Pfam" id="PF22799">
    <property type="entry name" value="PIR1-like_C"/>
    <property type="match status" value="1"/>
</dbReference>
<feature type="compositionally biased region" description="Low complexity" evidence="1">
    <location>
        <begin position="1"/>
        <end position="24"/>
    </location>
</feature>
<gene>
    <name evidence="3" type="ORF">PROFUN_16637</name>
</gene>
<dbReference type="Gene3D" id="3.40.50.300">
    <property type="entry name" value="P-loop containing nucleotide triphosphate hydrolases"/>
    <property type="match status" value="1"/>
</dbReference>
<dbReference type="InterPro" id="IPR027417">
    <property type="entry name" value="P-loop_NTPase"/>
</dbReference>
<dbReference type="InterPro" id="IPR014001">
    <property type="entry name" value="Helicase_ATP-bd"/>
</dbReference>
<feature type="region of interest" description="Disordered" evidence="1">
    <location>
        <begin position="204"/>
        <end position="223"/>
    </location>
</feature>
<evidence type="ECO:0000259" key="2">
    <source>
        <dbReference type="PROSITE" id="PS51192"/>
    </source>
</evidence>
<sequence length="551" mass="59448">EAVTTSSEDTVSTSKDTSTTSESSNCFSLSNVGTLCDGQLRLGYGTGSTNVTFTLSNGYLTSSLGLVCYISSQTQLQCNTPPQTTDDSSFDVIDGQLSYSGSTAWYQCSAGTGGSNLYTTQYYTSCTAVTLTVIEGCYSQMTSNCSSSAAADTQTTIYNPTSSSTNSVTSKDESETSSKTASTSSDNSSTTEVATASASDAAATATDTAATQSRDVTSGSGSTLKSGPLINDNAYKLCEMFCLNDHKVGAYAMVEGFGSWGFGGDKAIFEGVDSKLTKWVAIKPKVKSNIQVLSMRDLLDKKEEPKLVSTRPPPRPKIDVGRFTPLMLSQMTIPPPRPYEVGSFLRAISRNTILERERHSHKRFGVMLVNQRPLANQQALAIEDATGGTYIVVTGENYKEGYPIDLNGDHDFIVFTAQSLVNLLKQGELNMNDISSIVFVHCAKTGNMRPPLLSLSASIVDGVDRNQMKMEISKLEGKMHSTVFSLRVNLFDKGPQIHREIVSDSPEEDSFLSLLNKGAETKEEKERAKESSYALRIEDVNRNGGSYSSRN</sequence>
<keyword evidence="4" id="KW-1185">Reference proteome</keyword>
<reference evidence="3 4" key="1">
    <citation type="journal article" date="2018" name="Genome Biol. Evol.">
        <title>Multiple Roots of Fruiting Body Formation in Amoebozoa.</title>
        <authorList>
            <person name="Hillmann F."/>
            <person name="Forbes G."/>
            <person name="Novohradska S."/>
            <person name="Ferling I."/>
            <person name="Riege K."/>
            <person name="Groth M."/>
            <person name="Westermann M."/>
            <person name="Marz M."/>
            <person name="Spaller T."/>
            <person name="Winckler T."/>
            <person name="Schaap P."/>
            <person name="Glockner G."/>
        </authorList>
    </citation>
    <scope>NUCLEOTIDE SEQUENCE [LARGE SCALE GENOMIC DNA]</scope>
    <source>
        <strain evidence="3 4">Jena</strain>
    </source>
</reference>
<accession>A0A2P6MPU6</accession>
<comment type="caution">
    <text evidence="3">The sequence shown here is derived from an EMBL/GenBank/DDBJ whole genome shotgun (WGS) entry which is preliminary data.</text>
</comment>
<feature type="domain" description="Helicase ATP-binding" evidence="2">
    <location>
        <begin position="366"/>
        <end position="477"/>
    </location>
</feature>
<feature type="region of interest" description="Disordered" evidence="1">
    <location>
        <begin position="156"/>
        <end position="199"/>
    </location>
</feature>
<feature type="compositionally biased region" description="Polar residues" evidence="1">
    <location>
        <begin position="212"/>
        <end position="223"/>
    </location>
</feature>
<feature type="non-terminal residue" evidence="3">
    <location>
        <position position="1"/>
    </location>
</feature>
<dbReference type="SUPFAM" id="SSF52540">
    <property type="entry name" value="P-loop containing nucleoside triphosphate hydrolases"/>
    <property type="match status" value="1"/>
</dbReference>